<organism evidence="3 4">
    <name type="scientific">Bordetella ansorpii</name>
    <dbReference type="NCBI Taxonomy" id="288768"/>
    <lineage>
        <taxon>Bacteria</taxon>
        <taxon>Pseudomonadati</taxon>
        <taxon>Pseudomonadota</taxon>
        <taxon>Betaproteobacteria</taxon>
        <taxon>Burkholderiales</taxon>
        <taxon>Alcaligenaceae</taxon>
        <taxon>Bordetella</taxon>
    </lineage>
</organism>
<gene>
    <name evidence="3" type="ORF">SAMEA3906486_04505</name>
</gene>
<dbReference type="Proteomes" id="UP000076848">
    <property type="component" value="Unassembled WGS sequence"/>
</dbReference>
<proteinExistence type="predicted"/>
<name>A0A157SS85_9BORD</name>
<dbReference type="EMBL" id="FKIF01000008">
    <property type="protein sequence ID" value="SAI73161.1"/>
    <property type="molecule type" value="Genomic_DNA"/>
</dbReference>
<dbReference type="InterPro" id="IPR000836">
    <property type="entry name" value="PRTase_dom"/>
</dbReference>
<keyword evidence="3" id="KW-0808">Transferase</keyword>
<feature type="region of interest" description="Disordered" evidence="1">
    <location>
        <begin position="306"/>
        <end position="328"/>
    </location>
</feature>
<sequence length="328" mass="37486">MEALPRLGRLGIPLLIGGERRRLFRYEDIETLALLHRRFIMDRGYDAVVGIARGGLYLACMVAQSTDLPLRVAYYDRRSRHVHLPSSFATRRVLLVEDVAGKGNTLLDVAAKLHTRGIAADIMVVCSDDLSRIVPDIGVRLSPGERHWFPWERAQAGPTDAQRQASAMDLDCPYWRTAFDLDGVFVADLPKRDYFRSLEVTLQRRDQLAPLARPPQWRDGDWIVSGRLTTDEARTRRWLHRHGITPGKLLLRPDQQEPPSTFKARMLCTHRIVEFFESDLAQAVTIAKDPAVVVWHYRSARRMPRRIQDAPPSPRQPCHHLSNPSIRS</sequence>
<accession>A0A157SS85</accession>
<evidence type="ECO:0000259" key="2">
    <source>
        <dbReference type="Pfam" id="PF00156"/>
    </source>
</evidence>
<dbReference type="GO" id="GO:0016757">
    <property type="term" value="F:glycosyltransferase activity"/>
    <property type="evidence" value="ECO:0007669"/>
    <property type="project" value="UniProtKB-KW"/>
</dbReference>
<dbReference type="CDD" id="cd06223">
    <property type="entry name" value="PRTases_typeI"/>
    <property type="match status" value="1"/>
</dbReference>
<dbReference type="Gene3D" id="3.40.50.2020">
    <property type="match status" value="1"/>
</dbReference>
<evidence type="ECO:0000313" key="4">
    <source>
        <dbReference type="Proteomes" id="UP000076848"/>
    </source>
</evidence>
<protein>
    <submittedName>
        <fullName evidence="3">Orotate phosphoribosyltransferase</fullName>
    </submittedName>
</protein>
<dbReference type="SUPFAM" id="SSF53271">
    <property type="entry name" value="PRTase-like"/>
    <property type="match status" value="1"/>
</dbReference>
<evidence type="ECO:0000313" key="3">
    <source>
        <dbReference type="EMBL" id="SAI73161.1"/>
    </source>
</evidence>
<dbReference type="Pfam" id="PF00156">
    <property type="entry name" value="Pribosyltran"/>
    <property type="match status" value="1"/>
</dbReference>
<reference evidence="3 4" key="1">
    <citation type="submission" date="2016-04" db="EMBL/GenBank/DDBJ databases">
        <authorList>
            <consortium name="Pathogen Informatics"/>
        </authorList>
    </citation>
    <scope>NUCLEOTIDE SEQUENCE [LARGE SCALE GENOMIC DNA]</scope>
    <source>
        <strain evidence="3 4">H050680373</strain>
    </source>
</reference>
<feature type="domain" description="Phosphoribosyltransferase" evidence="2">
    <location>
        <begin position="41"/>
        <end position="131"/>
    </location>
</feature>
<keyword evidence="3" id="KW-0328">Glycosyltransferase</keyword>
<keyword evidence="4" id="KW-1185">Reference proteome</keyword>
<dbReference type="AlphaFoldDB" id="A0A157SS85"/>
<dbReference type="RefSeq" id="WP_066131986.1">
    <property type="nucleotide sequence ID" value="NZ_FKIF01000008.1"/>
</dbReference>
<dbReference type="InterPro" id="IPR029057">
    <property type="entry name" value="PRTase-like"/>
</dbReference>
<evidence type="ECO:0000256" key="1">
    <source>
        <dbReference type="SAM" id="MobiDB-lite"/>
    </source>
</evidence>
<dbReference type="STRING" id="288768.SAMEA3906486_04505"/>